<dbReference type="GO" id="GO:0005737">
    <property type="term" value="C:cytoplasm"/>
    <property type="evidence" value="ECO:0007669"/>
    <property type="project" value="TreeGrafter"/>
</dbReference>
<protein>
    <recommendedName>
        <fullName evidence="5">Importin N-terminal domain-containing protein</fullName>
    </recommendedName>
</protein>
<dbReference type="EMBL" id="HBIJ01022414">
    <property type="protein sequence ID" value="CAE0373829.1"/>
    <property type="molecule type" value="Transcribed_RNA"/>
</dbReference>
<dbReference type="GO" id="GO:0005049">
    <property type="term" value="F:nuclear export signal receptor activity"/>
    <property type="evidence" value="ECO:0007669"/>
    <property type="project" value="InterPro"/>
</dbReference>
<dbReference type="InterPro" id="IPR013598">
    <property type="entry name" value="Exportin-1/Importin-b-like"/>
</dbReference>
<evidence type="ECO:0000313" key="4">
    <source>
        <dbReference type="EMBL" id="CAE0373829.1"/>
    </source>
</evidence>
<organism evidence="4">
    <name type="scientific">Aureoumbra lagunensis</name>
    <dbReference type="NCBI Taxonomy" id="44058"/>
    <lineage>
        <taxon>Eukaryota</taxon>
        <taxon>Sar</taxon>
        <taxon>Stramenopiles</taxon>
        <taxon>Ochrophyta</taxon>
        <taxon>Pelagophyceae</taxon>
        <taxon>Pelagomonadales</taxon>
        <taxon>Aureoumbra</taxon>
    </lineage>
</organism>
<dbReference type="Gene3D" id="1.25.10.10">
    <property type="entry name" value="Leucine-rich Repeat Variant"/>
    <property type="match status" value="1"/>
</dbReference>
<dbReference type="GO" id="GO:0005634">
    <property type="term" value="C:nucleus"/>
    <property type="evidence" value="ECO:0007669"/>
    <property type="project" value="TreeGrafter"/>
</dbReference>
<name>A0A7S3K3J3_9STRA</name>
<dbReference type="InterPro" id="IPR045478">
    <property type="entry name" value="Exportin-5_C"/>
</dbReference>
<dbReference type="PANTHER" id="PTHR11223">
    <property type="entry name" value="EXPORTIN 1/5"/>
    <property type="match status" value="1"/>
</dbReference>
<feature type="domain" description="Exportin-5 C-terminal" evidence="3">
    <location>
        <begin position="535"/>
        <end position="1237"/>
    </location>
</feature>
<feature type="region of interest" description="Disordered" evidence="1">
    <location>
        <begin position="830"/>
        <end position="862"/>
    </location>
</feature>
<dbReference type="Pfam" id="PF08389">
    <property type="entry name" value="Xpo1"/>
    <property type="match status" value="1"/>
</dbReference>
<evidence type="ECO:0000256" key="1">
    <source>
        <dbReference type="SAM" id="MobiDB-lite"/>
    </source>
</evidence>
<dbReference type="PANTHER" id="PTHR11223:SF3">
    <property type="entry name" value="EXPORTIN-5"/>
    <property type="match status" value="1"/>
</dbReference>
<evidence type="ECO:0000259" key="3">
    <source>
        <dbReference type="Pfam" id="PF19273"/>
    </source>
</evidence>
<reference evidence="4" key="1">
    <citation type="submission" date="2021-01" db="EMBL/GenBank/DDBJ databases">
        <authorList>
            <person name="Corre E."/>
            <person name="Pelletier E."/>
            <person name="Niang G."/>
            <person name="Scheremetjew M."/>
            <person name="Finn R."/>
            <person name="Kale V."/>
            <person name="Holt S."/>
            <person name="Cochrane G."/>
            <person name="Meng A."/>
            <person name="Brown T."/>
            <person name="Cohen L."/>
        </authorList>
    </citation>
    <scope>NUCLEOTIDE SEQUENCE</scope>
    <source>
        <strain evidence="4">CCMP1510</strain>
    </source>
</reference>
<dbReference type="GO" id="GO:0006405">
    <property type="term" value="P:RNA export from nucleus"/>
    <property type="evidence" value="ECO:0007669"/>
    <property type="project" value="TreeGrafter"/>
</dbReference>
<dbReference type="InterPro" id="IPR045065">
    <property type="entry name" value="XPO1/5"/>
</dbReference>
<proteinExistence type="predicted"/>
<dbReference type="InterPro" id="IPR011989">
    <property type="entry name" value="ARM-like"/>
</dbReference>
<feature type="compositionally biased region" description="Polar residues" evidence="1">
    <location>
        <begin position="839"/>
        <end position="862"/>
    </location>
</feature>
<dbReference type="GO" id="GO:0006611">
    <property type="term" value="P:protein export from nucleus"/>
    <property type="evidence" value="ECO:0007669"/>
    <property type="project" value="InterPro"/>
</dbReference>
<evidence type="ECO:0000259" key="2">
    <source>
        <dbReference type="Pfam" id="PF08389"/>
    </source>
</evidence>
<accession>A0A7S3K3J3</accession>
<dbReference type="Pfam" id="PF19273">
    <property type="entry name" value="Exportin-5"/>
    <property type="match status" value="1"/>
</dbReference>
<feature type="domain" description="Exportin-1/Importin-beta-like" evidence="2">
    <location>
        <begin position="100"/>
        <end position="238"/>
    </location>
</feature>
<gene>
    <name evidence="4" type="ORF">ALAG00032_LOCUS14631</name>
</gene>
<sequence>MDLERLERCLAVEYSGSVVSPEARSEARSVLDAVQSEPRLLFAAGSVLVESEAIPSLLFGLKCLEILATNRWNDLTEDEKVVVRNSSVKTARASNISEASFVRNKKAQLLAHLALREFPQRWPNMLQELMLIPHDTNQSSQSNTLGNDESIREISFAAVAEIAQDCTDADYNGRLPAKRRADVLTGLNAYAAPLVQNLRNFTERSYGLRSTQQQREIANRRLITALSCLRYMGTWLCWDAETMSAHDPIQLASYLAAGGDQSIQVSSDILVCDQALAALEQLSASNHLSRHRALQIATVFPRVCQALYHKNLTADLQAWARLAAACGRVFRELCTRFKSMASSKTERVATSGDQESDQVDTAMASFLDTMLAVLEASTSRRAAENMLPAWRDATRIASTSFSLTKGSHGPIFKSTAQRLAWRLLDTYIRHSCVAPQDLCPEFFDVEEDNAHIAAMRAGVAQLATVCAELDPIGVCQGMDTRLRGLLAQASEPALQQLHGNCLVLERLVDAVVVMVSTNTNQTEKSNIAALQALDEGLIPALVSFRPLDEQWQLVRLNLFDSVRSVLAARSSYQVLGQVLTELFIYLEHGNTANIRRRSAQSLLRLAKVAPTGLVNHLDALRNSAATLLASGSLCHVATQQLCESLVLVSNQCQDVSVRTGLLRAVLAAPLAKLDAAQAQLSSASGFLKALGVLSADNQLRLTEDAKLKKNEYKFNVDDDEERHSDDEKDTEAESLRHALSALLAIARRAAQSQNCQLPEKPLCAPPVVPPYLEALTTADAGAAVLQRAMPTVLTITLTLHALWAPPVVDALKSHPIARLVLAPSLDEIRAKLEPPGPSTPRSSDENQSTFAKSKTTAVNSNTKSGITASKENYLEEATMPPEHGSLAARWASTLNEIRSCVYQLARLWVERQCAFAPDAAPQTAELFKACGGLWSEDENVSLWSLENRHLASLLKHVLEPLVLRCPPLLYSSHLAPITRRLALHLESRLQVAWSQPEGDQVYMEDFDQATRSACGDAIRRELTRSYLDVLQIAMATKGELAAPPVKQNRTSNGDDGENGRRIAAARERRAAHVTALREFVLGNVEQLALPILRTLRLALAVWGDVPSCRAATRIAQVFIGAAHDRPQYYEPLATLFAAAVGALVEEPSWLANAGCEYELLSLARAVYVGLVLAVDPNAIPRRVQIVPPRHTGPRDLLLSLPGVQPHHVQTLEQTLRQPSSVKDQRSAIQDVIAIALEAKDSTIKLLSMTPPSVTGDASALRDSVSSVRDLPGKIPGSRQIARHQRVATEENFNFTSQSNTCTNLADLFEQS</sequence>
<dbReference type="GO" id="GO:0042565">
    <property type="term" value="C:RNA nuclear export complex"/>
    <property type="evidence" value="ECO:0007669"/>
    <property type="project" value="TreeGrafter"/>
</dbReference>
<evidence type="ECO:0008006" key="5">
    <source>
        <dbReference type="Google" id="ProtNLM"/>
    </source>
</evidence>
<dbReference type="InterPro" id="IPR016024">
    <property type="entry name" value="ARM-type_fold"/>
</dbReference>
<dbReference type="GO" id="GO:0003723">
    <property type="term" value="F:RNA binding"/>
    <property type="evidence" value="ECO:0007669"/>
    <property type="project" value="TreeGrafter"/>
</dbReference>
<dbReference type="SUPFAM" id="SSF48371">
    <property type="entry name" value="ARM repeat"/>
    <property type="match status" value="1"/>
</dbReference>